<organism evidence="2 3">
    <name type="scientific">Agrobacterium vitis</name>
    <name type="common">Rhizobium vitis</name>
    <dbReference type="NCBI Taxonomy" id="373"/>
    <lineage>
        <taxon>Bacteria</taxon>
        <taxon>Pseudomonadati</taxon>
        <taxon>Pseudomonadota</taxon>
        <taxon>Alphaproteobacteria</taxon>
        <taxon>Hyphomicrobiales</taxon>
        <taxon>Rhizobiaceae</taxon>
        <taxon>Rhizobium/Agrobacterium group</taxon>
        <taxon>Agrobacterium</taxon>
    </lineage>
</organism>
<keyword evidence="1" id="KW-0472">Membrane</keyword>
<name>A0A6L6VJP3_AGRVI</name>
<accession>A0A6L6VJP3</accession>
<keyword evidence="1" id="KW-0812">Transmembrane</keyword>
<feature type="transmembrane region" description="Helical" evidence="1">
    <location>
        <begin position="29"/>
        <end position="48"/>
    </location>
</feature>
<keyword evidence="1" id="KW-1133">Transmembrane helix</keyword>
<sequence>MSNGIANEPPDQKVIYEQRCEDFRSLNGFLWQSPLIIMTLTGGLWFAVGSFDISDRARTMLLVFAGISNLLMIIALIRLRYVMQKVLADIRSYDGKGKIGGNFIIVGTFCALLLFAAVGSFVTSCAPSAYFTKNASSKATP</sequence>
<dbReference type="RefSeq" id="WP_156615481.1">
    <property type="nucleotide sequence ID" value="NZ_WPHR01000016.1"/>
</dbReference>
<protein>
    <submittedName>
        <fullName evidence="2">Uncharacterized protein</fullName>
    </submittedName>
</protein>
<dbReference type="AlphaFoldDB" id="A0A6L6VJP3"/>
<dbReference type="EMBL" id="WPHR01000016">
    <property type="protein sequence ID" value="MUZ74489.1"/>
    <property type="molecule type" value="Genomic_DNA"/>
</dbReference>
<reference evidence="2 3" key="1">
    <citation type="submission" date="2019-12" db="EMBL/GenBank/DDBJ databases">
        <title>Whole-genome sequencing of Allorhizobium vitis.</title>
        <authorList>
            <person name="Gan H.M."/>
            <person name="Szegedi E."/>
            <person name="Burr T."/>
            <person name="Savka M.A."/>
        </authorList>
    </citation>
    <scope>NUCLEOTIDE SEQUENCE [LARGE SCALE GENOMIC DNA]</scope>
    <source>
        <strain evidence="2 3">CG516</strain>
    </source>
</reference>
<gene>
    <name evidence="2" type="ORF">GOZ90_17510</name>
</gene>
<comment type="caution">
    <text evidence="2">The sequence shown here is derived from an EMBL/GenBank/DDBJ whole genome shotgun (WGS) entry which is preliminary data.</text>
</comment>
<evidence type="ECO:0000313" key="2">
    <source>
        <dbReference type="EMBL" id="MUZ74489.1"/>
    </source>
</evidence>
<feature type="transmembrane region" description="Helical" evidence="1">
    <location>
        <begin position="60"/>
        <end position="79"/>
    </location>
</feature>
<dbReference type="Proteomes" id="UP000477951">
    <property type="component" value="Unassembled WGS sequence"/>
</dbReference>
<evidence type="ECO:0000313" key="3">
    <source>
        <dbReference type="Proteomes" id="UP000477951"/>
    </source>
</evidence>
<feature type="transmembrane region" description="Helical" evidence="1">
    <location>
        <begin position="99"/>
        <end position="122"/>
    </location>
</feature>
<evidence type="ECO:0000256" key="1">
    <source>
        <dbReference type="SAM" id="Phobius"/>
    </source>
</evidence>
<proteinExistence type="predicted"/>